<proteinExistence type="predicted"/>
<keyword evidence="2" id="KW-1185">Reference proteome</keyword>
<dbReference type="Proteomes" id="UP000070544">
    <property type="component" value="Unassembled WGS sequence"/>
</dbReference>
<accession>A0A139AG84</accession>
<gene>
    <name evidence="1" type="ORF">M427DRAFT_56775</name>
</gene>
<reference evidence="1 2" key="1">
    <citation type="journal article" date="2015" name="Genome Biol. Evol.">
        <title>Phylogenomic analyses indicate that early fungi evolved digesting cell walls of algal ancestors of land plants.</title>
        <authorList>
            <person name="Chang Y."/>
            <person name="Wang S."/>
            <person name="Sekimoto S."/>
            <person name="Aerts A.L."/>
            <person name="Choi C."/>
            <person name="Clum A."/>
            <person name="LaButti K.M."/>
            <person name="Lindquist E.A."/>
            <person name="Yee Ngan C."/>
            <person name="Ohm R.A."/>
            <person name="Salamov A.A."/>
            <person name="Grigoriev I.V."/>
            <person name="Spatafora J.W."/>
            <person name="Berbee M.L."/>
        </authorList>
    </citation>
    <scope>NUCLEOTIDE SEQUENCE [LARGE SCALE GENOMIC DNA]</scope>
    <source>
        <strain evidence="1 2">JEL478</strain>
    </source>
</reference>
<name>A0A139AG84_GONPJ</name>
<evidence type="ECO:0000313" key="1">
    <source>
        <dbReference type="EMBL" id="KXS15423.1"/>
    </source>
</evidence>
<dbReference type="EMBL" id="KQ965762">
    <property type="protein sequence ID" value="KXS15423.1"/>
    <property type="molecule type" value="Genomic_DNA"/>
</dbReference>
<dbReference type="AlphaFoldDB" id="A0A139AG84"/>
<protein>
    <submittedName>
        <fullName evidence="1">Uncharacterized protein</fullName>
    </submittedName>
</protein>
<organism evidence="1 2">
    <name type="scientific">Gonapodya prolifera (strain JEL478)</name>
    <name type="common">Monoblepharis prolifera</name>
    <dbReference type="NCBI Taxonomy" id="1344416"/>
    <lineage>
        <taxon>Eukaryota</taxon>
        <taxon>Fungi</taxon>
        <taxon>Fungi incertae sedis</taxon>
        <taxon>Chytridiomycota</taxon>
        <taxon>Chytridiomycota incertae sedis</taxon>
        <taxon>Monoblepharidomycetes</taxon>
        <taxon>Monoblepharidales</taxon>
        <taxon>Gonapodyaceae</taxon>
        <taxon>Gonapodya</taxon>
    </lineage>
</organism>
<sequence>MSSCIVALLSSCKPELQPEHEDTVLQLIGRSVSGEVLATRLTECIFGDTNPAEHPDPAKRVRFHAGSRNELQRFLEMCAEYFADVKSAPPAD</sequence>
<feature type="non-terminal residue" evidence="1">
    <location>
        <position position="92"/>
    </location>
</feature>
<evidence type="ECO:0000313" key="2">
    <source>
        <dbReference type="Proteomes" id="UP000070544"/>
    </source>
</evidence>